<organism evidence="1 2">
    <name type="scientific">Coccidioides posadasii RMSCC 3488</name>
    <dbReference type="NCBI Taxonomy" id="454284"/>
    <lineage>
        <taxon>Eukaryota</taxon>
        <taxon>Fungi</taxon>
        <taxon>Dikarya</taxon>
        <taxon>Ascomycota</taxon>
        <taxon>Pezizomycotina</taxon>
        <taxon>Eurotiomycetes</taxon>
        <taxon>Eurotiomycetidae</taxon>
        <taxon>Onygenales</taxon>
        <taxon>Onygenaceae</taxon>
        <taxon>Coccidioides</taxon>
    </lineage>
</organism>
<gene>
    <name evidence="1" type="ORF">CPAG_00185</name>
</gene>
<accession>A0A0J6ETJ3</accession>
<reference evidence="1 2" key="1">
    <citation type="submission" date="2007-06" db="EMBL/GenBank/DDBJ databases">
        <title>The Genome Sequence of Coccidioides posadasii RMSCC_3488.</title>
        <authorList>
            <consortium name="Coccidioides Genome Resources Consortium"/>
            <consortium name="The Broad Institute Genome Sequencing Platform"/>
            <person name="Henn M.R."/>
            <person name="Sykes S."/>
            <person name="Young S."/>
            <person name="Jaffe D."/>
            <person name="Berlin A."/>
            <person name="Alvarez P."/>
            <person name="Butler J."/>
            <person name="Gnerre S."/>
            <person name="Grabherr M."/>
            <person name="Mauceli E."/>
            <person name="Brockman W."/>
            <person name="Kodira C."/>
            <person name="Alvarado L."/>
            <person name="Zeng Q."/>
            <person name="Crawford M."/>
            <person name="Antoine C."/>
            <person name="Devon K."/>
            <person name="Galgiani J."/>
            <person name="Orsborn K."/>
            <person name="Lewis M.L."/>
            <person name="Nusbaum C."/>
            <person name="Galagan J."/>
            <person name="Birren B."/>
        </authorList>
    </citation>
    <scope>NUCLEOTIDE SEQUENCE [LARGE SCALE GENOMIC DNA]</scope>
    <source>
        <strain evidence="1 2">RMSCC 3488</strain>
    </source>
</reference>
<evidence type="ECO:0000313" key="1">
    <source>
        <dbReference type="EMBL" id="KMM63831.1"/>
    </source>
</evidence>
<protein>
    <submittedName>
        <fullName evidence="1">Uncharacterized protein</fullName>
    </submittedName>
</protein>
<dbReference type="AlphaFoldDB" id="A0A0J6ETJ3"/>
<dbReference type="EMBL" id="DS268109">
    <property type="protein sequence ID" value="KMM63831.1"/>
    <property type="molecule type" value="Genomic_DNA"/>
</dbReference>
<name>A0A0J6ETJ3_COCPO</name>
<dbReference type="VEuPathDB" id="FungiDB:CPAG_00185"/>
<dbReference type="Proteomes" id="UP000054567">
    <property type="component" value="Unassembled WGS sequence"/>
</dbReference>
<reference evidence="2" key="3">
    <citation type="journal article" date="2010" name="Genome Res.">
        <title>Population genomic sequencing of Coccidioides fungi reveals recent hybridization and transposon control.</title>
        <authorList>
            <person name="Neafsey D.E."/>
            <person name="Barker B.M."/>
            <person name="Sharpton T.J."/>
            <person name="Stajich J.E."/>
            <person name="Park D.J."/>
            <person name="Whiston E."/>
            <person name="Hung C.-Y."/>
            <person name="McMahan C."/>
            <person name="White J."/>
            <person name="Sykes S."/>
            <person name="Heiman D."/>
            <person name="Young S."/>
            <person name="Zeng Q."/>
            <person name="Abouelleil A."/>
            <person name="Aftuck L."/>
            <person name="Bessette D."/>
            <person name="Brown A."/>
            <person name="FitzGerald M."/>
            <person name="Lui A."/>
            <person name="Macdonald J.P."/>
            <person name="Priest M."/>
            <person name="Orbach M.J."/>
            <person name="Galgiani J.N."/>
            <person name="Kirkland T.N."/>
            <person name="Cole G.T."/>
            <person name="Birren B.W."/>
            <person name="Henn M.R."/>
            <person name="Taylor J.W."/>
            <person name="Rounsley S.D."/>
        </authorList>
    </citation>
    <scope>NUCLEOTIDE SEQUENCE [LARGE SCALE GENOMIC DNA]</scope>
    <source>
        <strain evidence="2">RMSCC 3488</strain>
    </source>
</reference>
<sequence>MIWHAGGNNITVMIIARHGASCSISRFFHCWELRYPTTKGRVLIILGLRAPDQIDQLGELLSQQWIKEALKCSRTTEHELNTFMPLLSPTFVLIPPTRLQPVLREEKFLNT</sequence>
<evidence type="ECO:0000313" key="2">
    <source>
        <dbReference type="Proteomes" id="UP000054567"/>
    </source>
</evidence>
<reference evidence="2" key="2">
    <citation type="journal article" date="2009" name="Genome Res.">
        <title>Comparative genomic analyses of the human fungal pathogens Coccidioides and their relatives.</title>
        <authorList>
            <person name="Sharpton T.J."/>
            <person name="Stajich J.E."/>
            <person name="Rounsley S.D."/>
            <person name="Gardner M.J."/>
            <person name="Wortman J.R."/>
            <person name="Jordar V.S."/>
            <person name="Maiti R."/>
            <person name="Kodira C.D."/>
            <person name="Neafsey D.E."/>
            <person name="Zeng Q."/>
            <person name="Hung C.-Y."/>
            <person name="McMahan C."/>
            <person name="Muszewska A."/>
            <person name="Grynberg M."/>
            <person name="Mandel M.A."/>
            <person name="Kellner E.M."/>
            <person name="Barker B.M."/>
            <person name="Galgiani J.N."/>
            <person name="Orbach M.J."/>
            <person name="Kirkland T.N."/>
            <person name="Cole G.T."/>
            <person name="Henn M.R."/>
            <person name="Birren B.W."/>
            <person name="Taylor J.W."/>
        </authorList>
    </citation>
    <scope>NUCLEOTIDE SEQUENCE [LARGE SCALE GENOMIC DNA]</scope>
    <source>
        <strain evidence="2">RMSCC 3488</strain>
    </source>
</reference>
<proteinExistence type="predicted"/>